<dbReference type="Gene3D" id="3.30.40.100">
    <property type="match status" value="1"/>
</dbReference>
<sequence>MGTEVLWGDAEIERERVKHLDAIADARRDASLAAACEMATAGGGVLAAAAAAKKRKEKPLSGKELEILESAKVVMWAYNAPLRQISTRYQRYTAEDIESARERLVAAPTTPSPPSTRGGTTNDVDAGGARGDAACEPPSDGEDEPVDLSDGLVVGGYRGLVVERAAEGVDVRLNQIVTSVSYARPGPATMDAEVKKKKTGSRFPRRCHAAAVDESKSAAWARDPGPPRCVVTTATGEKHACDYVVIALPLGVLQRRAARSTVEFEPELSESKRRAIACVGMGVENKVIMRFDEVFWPRRAKFFQCTDQRFRFLNLHAYGKQNTLCAHVAPPFGEGFDGMTDEEVLTEVIGTLRRMFKKNNAAASTRAKLLDHRVTRWGEDPFSCGAYSYMRVGSTKADIDALRAPEHDDRVHFAGEACSVEGAQCVHGALLTGQGAAAAILRACGAAVDPSALLGGDVGLSSDDADPAAFNGDGDDVGPPESWAQCAIAQCGRWRRVPVHIPAESLPDDWTCGDCHWHEGIREHACAAPQEPWPDLPGWDDDDEASVMSAKAVWNAWTHTWKKEAEEKKSGKRGHARDWLSG</sequence>
<dbReference type="eggNOG" id="KOG0029">
    <property type="taxonomic scope" value="Eukaryota"/>
</dbReference>
<dbReference type="GeneID" id="9687983"/>
<keyword evidence="8" id="KW-1185">Reference proteome</keyword>
<dbReference type="RefSeq" id="XP_003062543.1">
    <property type="nucleotide sequence ID" value="XM_003062497.1"/>
</dbReference>
<dbReference type="EMBL" id="GG663746">
    <property type="protein sequence ID" value="EEH53362.1"/>
    <property type="molecule type" value="Genomic_DNA"/>
</dbReference>
<dbReference type="PROSITE" id="PS51050">
    <property type="entry name" value="ZF_CW"/>
    <property type="match status" value="1"/>
</dbReference>
<dbReference type="OrthoDB" id="498871at2759"/>
<evidence type="ECO:0000256" key="4">
    <source>
        <dbReference type="ARBA" id="ARBA00022833"/>
    </source>
</evidence>
<organism evidence="8">
    <name type="scientific">Micromonas pusilla (strain CCMP1545)</name>
    <name type="common">Picoplanktonic green alga</name>
    <dbReference type="NCBI Taxonomy" id="564608"/>
    <lineage>
        <taxon>Eukaryota</taxon>
        <taxon>Viridiplantae</taxon>
        <taxon>Chlorophyta</taxon>
        <taxon>Mamiellophyceae</taxon>
        <taxon>Mamiellales</taxon>
        <taxon>Mamiellaceae</taxon>
        <taxon>Micromonas</taxon>
    </lineage>
</organism>
<feature type="compositionally biased region" description="Low complexity" evidence="5">
    <location>
        <begin position="115"/>
        <end position="134"/>
    </location>
</feature>
<dbReference type="PANTHER" id="PTHR10742">
    <property type="entry name" value="FLAVIN MONOAMINE OXIDASE"/>
    <property type="match status" value="1"/>
</dbReference>
<evidence type="ECO:0000256" key="3">
    <source>
        <dbReference type="ARBA" id="ARBA00022771"/>
    </source>
</evidence>
<feature type="domain" description="CW-type" evidence="6">
    <location>
        <begin position="477"/>
        <end position="534"/>
    </location>
</feature>
<reference evidence="7 8" key="1">
    <citation type="journal article" date="2009" name="Science">
        <title>Green evolution and dynamic adaptations revealed by genomes of the marine picoeukaryotes Micromonas.</title>
        <authorList>
            <person name="Worden A.Z."/>
            <person name="Lee J.H."/>
            <person name="Mock T."/>
            <person name="Rouze P."/>
            <person name="Simmons M.P."/>
            <person name="Aerts A.L."/>
            <person name="Allen A.E."/>
            <person name="Cuvelier M.L."/>
            <person name="Derelle E."/>
            <person name="Everett M.V."/>
            <person name="Foulon E."/>
            <person name="Grimwood J."/>
            <person name="Gundlach H."/>
            <person name="Henrissat B."/>
            <person name="Napoli C."/>
            <person name="McDonald S.M."/>
            <person name="Parker M.S."/>
            <person name="Rombauts S."/>
            <person name="Salamov A."/>
            <person name="Von Dassow P."/>
            <person name="Badger J.H."/>
            <person name="Coutinho P.M."/>
            <person name="Demir E."/>
            <person name="Dubchak I."/>
            <person name="Gentemann C."/>
            <person name="Eikrem W."/>
            <person name="Gready J.E."/>
            <person name="John U."/>
            <person name="Lanier W."/>
            <person name="Lindquist E.A."/>
            <person name="Lucas S."/>
            <person name="Mayer K.F."/>
            <person name="Moreau H."/>
            <person name="Not F."/>
            <person name="Otillar R."/>
            <person name="Panaud O."/>
            <person name="Pangilinan J."/>
            <person name="Paulsen I."/>
            <person name="Piegu B."/>
            <person name="Poliakov A."/>
            <person name="Robbens S."/>
            <person name="Schmutz J."/>
            <person name="Toulza E."/>
            <person name="Wyss T."/>
            <person name="Zelensky A."/>
            <person name="Zhou K."/>
            <person name="Armbrust E.V."/>
            <person name="Bhattacharya D."/>
            <person name="Goodenough U.W."/>
            <person name="Van de Peer Y."/>
            <person name="Grigoriev I.V."/>
        </authorList>
    </citation>
    <scope>NUCLEOTIDE SEQUENCE [LARGE SCALE GENOMIC DNA]</scope>
    <source>
        <strain evidence="7 8">CCMP1545</strain>
    </source>
</reference>
<keyword evidence="3" id="KW-0863">Zinc-finger</keyword>
<feature type="region of interest" description="Disordered" evidence="5">
    <location>
        <begin position="105"/>
        <end position="148"/>
    </location>
</feature>
<comment type="similarity">
    <text evidence="1">Belongs to the flavin monoamine oxidase family.</text>
</comment>
<keyword evidence="4" id="KW-0862">Zinc</keyword>
<dbReference type="PANTHER" id="PTHR10742:SF415">
    <property type="entry name" value="CHROMOSOME UNDETERMINED SCAFFOLD_56, WHOLE GENOME SHOTGUN SEQUENCE"/>
    <property type="match status" value="1"/>
</dbReference>
<evidence type="ECO:0000313" key="7">
    <source>
        <dbReference type="EMBL" id="EEH53362.1"/>
    </source>
</evidence>
<dbReference type="Pfam" id="PF01593">
    <property type="entry name" value="Amino_oxidase"/>
    <property type="match status" value="1"/>
</dbReference>
<keyword evidence="2" id="KW-0479">Metal-binding</keyword>
<feature type="region of interest" description="Disordered" evidence="5">
    <location>
        <begin position="562"/>
        <end position="582"/>
    </location>
</feature>
<dbReference type="SUPFAM" id="SSF51905">
    <property type="entry name" value="FAD/NAD(P)-binding domain"/>
    <property type="match status" value="1"/>
</dbReference>
<name>C1N340_MICPC</name>
<evidence type="ECO:0000259" key="6">
    <source>
        <dbReference type="PROSITE" id="PS51050"/>
    </source>
</evidence>
<proteinExistence type="inferred from homology"/>
<dbReference type="GO" id="GO:0008270">
    <property type="term" value="F:zinc ion binding"/>
    <property type="evidence" value="ECO:0007669"/>
    <property type="project" value="UniProtKB-KW"/>
</dbReference>
<dbReference type="STRING" id="564608.C1N340"/>
<dbReference type="Pfam" id="PF07496">
    <property type="entry name" value="zf-CW"/>
    <property type="match status" value="1"/>
</dbReference>
<dbReference type="InterPro" id="IPR002937">
    <property type="entry name" value="Amino_oxidase"/>
</dbReference>
<evidence type="ECO:0000256" key="1">
    <source>
        <dbReference type="ARBA" id="ARBA00005995"/>
    </source>
</evidence>
<dbReference type="InterPro" id="IPR011124">
    <property type="entry name" value="Znf_CW"/>
</dbReference>
<dbReference type="Gene3D" id="3.90.660.10">
    <property type="match status" value="1"/>
</dbReference>
<protein>
    <submittedName>
        <fullName evidence="7">Predicted protein</fullName>
    </submittedName>
</protein>
<dbReference type="Gene3D" id="3.50.50.60">
    <property type="entry name" value="FAD/NAD(P)-binding domain"/>
    <property type="match status" value="1"/>
</dbReference>
<dbReference type="GO" id="GO:0016491">
    <property type="term" value="F:oxidoreductase activity"/>
    <property type="evidence" value="ECO:0007669"/>
    <property type="project" value="InterPro"/>
</dbReference>
<dbReference type="InterPro" id="IPR036188">
    <property type="entry name" value="FAD/NAD-bd_sf"/>
</dbReference>
<evidence type="ECO:0000256" key="2">
    <source>
        <dbReference type="ARBA" id="ARBA00022723"/>
    </source>
</evidence>
<dbReference type="InterPro" id="IPR050281">
    <property type="entry name" value="Flavin_monoamine_oxidase"/>
</dbReference>
<dbReference type="Proteomes" id="UP000001876">
    <property type="component" value="Unassembled WGS sequence"/>
</dbReference>
<dbReference type="KEGG" id="mpp:MICPUCDRAFT_52026"/>
<accession>C1N340</accession>
<evidence type="ECO:0000313" key="8">
    <source>
        <dbReference type="Proteomes" id="UP000001876"/>
    </source>
</evidence>
<dbReference type="AlphaFoldDB" id="C1N340"/>
<dbReference type="SUPFAM" id="SSF54373">
    <property type="entry name" value="FAD-linked reductases, C-terminal domain"/>
    <property type="match status" value="1"/>
</dbReference>
<evidence type="ECO:0000256" key="5">
    <source>
        <dbReference type="SAM" id="MobiDB-lite"/>
    </source>
</evidence>
<gene>
    <name evidence="7" type="ORF">MICPUCDRAFT_52026</name>
</gene>